<dbReference type="InterPro" id="IPR017871">
    <property type="entry name" value="ABC_transporter-like_CS"/>
</dbReference>
<keyword evidence="5" id="KW-0677">Repeat</keyword>
<feature type="transmembrane region" description="Helical" evidence="13">
    <location>
        <begin position="971"/>
        <end position="1001"/>
    </location>
</feature>
<evidence type="ECO:0000256" key="1">
    <source>
        <dbReference type="ARBA" id="ARBA00004141"/>
    </source>
</evidence>
<dbReference type="SUPFAM" id="SSF52540">
    <property type="entry name" value="P-loop containing nucleoside triphosphate hydrolases"/>
    <property type="match status" value="2"/>
</dbReference>
<dbReference type="SUPFAM" id="SSF90123">
    <property type="entry name" value="ABC transporter transmembrane region"/>
    <property type="match status" value="2"/>
</dbReference>
<evidence type="ECO:0000256" key="9">
    <source>
        <dbReference type="ARBA" id="ARBA00022989"/>
    </source>
</evidence>
<dbReference type="FunFam" id="3.40.50.300:FF:000205">
    <property type="entry name" value="ABC transporter B family member 4"/>
    <property type="match status" value="1"/>
</dbReference>
<dbReference type="EMBL" id="KX134726">
    <property type="protein sequence ID" value="APD26505.1"/>
    <property type="molecule type" value="Genomic_DNA"/>
</dbReference>
<dbReference type="Pfam" id="PF00664">
    <property type="entry name" value="ABC_membrane"/>
    <property type="match status" value="2"/>
</dbReference>
<evidence type="ECO:0000256" key="4">
    <source>
        <dbReference type="ARBA" id="ARBA00022692"/>
    </source>
</evidence>
<sequence>MFLKKKLNKDAKNFYRENKVKDSFISRIKSKISKKNVEKEKKISFLKLLSFSDWIDKLIMVIGLIAALGAAVVYPFMFLLYGEVAKTLVNYGKENISSDNSQLSTFFNMGNTDFSLNLTSTKIKTIEDKCAVKNQGQQEYDDKINEIVRYYVLLGFITLFLEYLAHVTWNSASERQIKKMRNKLYETIIRQDMSFFDKASSGELNSVINSNIESVKVGISFKVSDFTCMLSRGIACTIMALVKAWKFTIIFFALIPLMILSTALMVVLVRKYTIEEFKAYGKAGGIAQEALSSIRTVLAFGLTKNSINNYSKNLDDAEKMAKKKGIISGIFSGLSGGLLTFCFGVGIIYGVYLYRLDCIKYNPGAIIQSFFLVITSTFSIGQALPYLKELAEAKGSAIKIFEILETKSKIDAFDSKGQKLSQINGEIEFKDVHFSYPTRPEAKILKGLSLRIPAGKTVALVGSSGGGKSTVISLLQKFYLPDSGQISLDGHTLDELDLSWFRDQMALVSQEPILFTSSIRENIRLGKLDASNSEIEEAAKNANAHEFIMKTTKNYETLVGERGSQLSGGQKQRISIETNFFAARALIRNPKILLLDEATSALDYESERIVQKALDKAKIGRTTIIIAHRLSTIRNADIIAYISNGQLTEIGTHDQLMESKGFYYNLVQSQTQNSIDKVIDPEPIHKENDSESTSDLESNGEKDKFEMRSIKSEVSINEKNERKKKKKFRPKKLFYYEKKLLKLQKPELLWIILGVLASMCVGVVFPLTGLVFSNIYTVFQGPWDSQIKESLKYMGILFGIGLANLIANMSYNYFISFAGARLTRRIRVSMFESMMRQEIGYHDLDENRSSILATQLSTTAPFCKGLTSDKFGILAQGIAGMGFSVIFGFVINWKLTLVMLVFVPITFSSGIIVGRSSTSNKVKGKSSDEEGGRITIETIENIKTVISLGREKHFINEFNEVFEKRIKKTLIMFHVAAFFYGLMNSILFFIQAAGFSFGYYLIKTDGLATADLYKIYASITFSSMILGRAFSTLPDQKKSQSAAKKAFKIIDRKSKIDALSEDGLKPSDIVGNIRFENVYFRYPTRPHIKILNGFNLEIKNGHSNALVGPSGCGKSTTVSLLLRFYDVESGAVYIDDIDVRKLNVNWLRSKIGLVSQEPILFSSSILENIQMGNIERDSISINEIINVAKDANIHDKIQSLPEKYDTLVGSKGGQLSGGEKQRVAIARALIRNPRILLLDEATSALDNQSENVVQDALDKAQVGRTCIVIAHRLSTIQNSNKISVVKDGIVLEEGTHSELMQNKQFYFNLQNQTKK</sequence>
<keyword evidence="9 13" id="KW-1133">Transmembrane helix</keyword>
<dbReference type="GO" id="GO:0005524">
    <property type="term" value="F:ATP binding"/>
    <property type="evidence" value="ECO:0007669"/>
    <property type="project" value="UniProtKB-KW"/>
</dbReference>
<evidence type="ECO:0000256" key="13">
    <source>
        <dbReference type="SAM" id="Phobius"/>
    </source>
</evidence>
<feature type="transmembrane region" description="Helical" evidence="13">
    <location>
        <begin position="248"/>
        <end position="269"/>
    </location>
</feature>
<dbReference type="CDD" id="cd18577">
    <property type="entry name" value="ABC_6TM_Pgp_ABCB1_D1_like"/>
    <property type="match status" value="1"/>
</dbReference>
<feature type="domain" description="ABC transmembrane type-1" evidence="15">
    <location>
        <begin position="752"/>
        <end position="1038"/>
    </location>
</feature>
<dbReference type="PANTHER" id="PTHR43394:SF27">
    <property type="entry name" value="ATP-DEPENDENT TRANSLOCASE ABCB1-LIKE"/>
    <property type="match status" value="1"/>
</dbReference>
<comment type="subcellular location">
    <subcellularLocation>
        <location evidence="1">Membrane</location>
        <topology evidence="1">Multi-pass membrane protein</topology>
    </subcellularLocation>
</comment>
<keyword evidence="6" id="KW-0547">Nucleotide-binding</keyword>
<dbReference type="CDD" id="cd18578">
    <property type="entry name" value="ABC_6TM_Pgp_ABCB1_D2_like"/>
    <property type="match status" value="1"/>
</dbReference>
<dbReference type="CDD" id="cd03249">
    <property type="entry name" value="ABC_MTABC3_MDL1_MDL2"/>
    <property type="match status" value="2"/>
</dbReference>
<dbReference type="Pfam" id="PF00005">
    <property type="entry name" value="ABC_tran"/>
    <property type="match status" value="2"/>
</dbReference>
<evidence type="ECO:0000313" key="16">
    <source>
        <dbReference type="EMBL" id="APD26505.1"/>
    </source>
</evidence>
<evidence type="ECO:0000256" key="5">
    <source>
        <dbReference type="ARBA" id="ARBA00022737"/>
    </source>
</evidence>
<keyword evidence="11" id="KW-0325">Glycoprotein</keyword>
<dbReference type="GO" id="GO:0090374">
    <property type="term" value="P:oligopeptide export from mitochondrion"/>
    <property type="evidence" value="ECO:0007669"/>
    <property type="project" value="TreeGrafter"/>
</dbReference>
<feature type="region of interest" description="Disordered" evidence="12">
    <location>
        <begin position="677"/>
        <end position="702"/>
    </location>
</feature>
<dbReference type="PROSITE" id="PS00211">
    <property type="entry name" value="ABC_TRANSPORTER_1"/>
    <property type="match status" value="1"/>
</dbReference>
<evidence type="ECO:0000256" key="2">
    <source>
        <dbReference type="ARBA" id="ARBA00007577"/>
    </source>
</evidence>
<evidence type="ECO:0000256" key="11">
    <source>
        <dbReference type="ARBA" id="ARBA00023180"/>
    </source>
</evidence>
<dbReference type="InterPro" id="IPR036640">
    <property type="entry name" value="ABC1_TM_sf"/>
</dbReference>
<dbReference type="SMART" id="SM00382">
    <property type="entry name" value="AAA"/>
    <property type="match status" value="2"/>
</dbReference>
<feature type="transmembrane region" description="Helical" evidence="13">
    <location>
        <begin position="793"/>
        <end position="815"/>
    </location>
</feature>
<keyword evidence="3" id="KW-0813">Transport</keyword>
<protein>
    <submittedName>
        <fullName evidence="16">ATP-binding cassette transporter subfamily B member 1-like X1 protein</fullName>
    </submittedName>
</protein>
<feature type="transmembrane region" description="Helical" evidence="13">
    <location>
        <begin position="150"/>
        <end position="172"/>
    </location>
</feature>
<feature type="transmembrane region" description="Helical" evidence="13">
    <location>
        <begin position="329"/>
        <end position="354"/>
    </location>
</feature>
<dbReference type="InterPro" id="IPR003593">
    <property type="entry name" value="AAA+_ATPase"/>
</dbReference>
<keyword evidence="4 13" id="KW-0812">Transmembrane</keyword>
<accession>A0A1J0MMP6</accession>
<evidence type="ECO:0000259" key="15">
    <source>
        <dbReference type="PROSITE" id="PS50929"/>
    </source>
</evidence>
<dbReference type="InterPro" id="IPR027417">
    <property type="entry name" value="P-loop_NTPase"/>
</dbReference>
<feature type="domain" description="ABC transporter" evidence="14">
    <location>
        <begin position="427"/>
        <end position="669"/>
    </location>
</feature>
<keyword evidence="7 16" id="KW-0067">ATP-binding</keyword>
<feature type="transmembrane region" description="Helical" evidence="13">
    <location>
        <begin position="366"/>
        <end position="387"/>
    </location>
</feature>
<dbReference type="PROSITE" id="PS50893">
    <property type="entry name" value="ABC_TRANSPORTER_2"/>
    <property type="match status" value="2"/>
</dbReference>
<evidence type="ECO:0000256" key="3">
    <source>
        <dbReference type="ARBA" id="ARBA00022448"/>
    </source>
</evidence>
<organism evidence="16">
    <name type="scientific">Brachionus koreanus</name>
    <dbReference type="NCBI Taxonomy" id="1199090"/>
    <lineage>
        <taxon>Eukaryota</taxon>
        <taxon>Metazoa</taxon>
        <taxon>Spiralia</taxon>
        <taxon>Gnathifera</taxon>
        <taxon>Rotifera</taxon>
        <taxon>Eurotatoria</taxon>
        <taxon>Monogononta</taxon>
        <taxon>Pseudotrocha</taxon>
        <taxon>Ploima</taxon>
        <taxon>Brachionidae</taxon>
        <taxon>Brachionus</taxon>
    </lineage>
</organism>
<dbReference type="InterPro" id="IPR011527">
    <property type="entry name" value="ABC1_TM_dom"/>
</dbReference>
<dbReference type="GO" id="GO:0015421">
    <property type="term" value="F:ABC-type oligopeptide transporter activity"/>
    <property type="evidence" value="ECO:0007669"/>
    <property type="project" value="TreeGrafter"/>
</dbReference>
<dbReference type="InterPro" id="IPR003439">
    <property type="entry name" value="ABC_transporter-like_ATP-bd"/>
</dbReference>
<evidence type="ECO:0000259" key="14">
    <source>
        <dbReference type="PROSITE" id="PS50893"/>
    </source>
</evidence>
<proteinExistence type="inferred from homology"/>
<evidence type="ECO:0000256" key="6">
    <source>
        <dbReference type="ARBA" id="ARBA00022741"/>
    </source>
</evidence>
<feature type="transmembrane region" description="Helical" evidence="13">
    <location>
        <begin position="748"/>
        <end position="773"/>
    </location>
</feature>
<dbReference type="PROSITE" id="PS50929">
    <property type="entry name" value="ABC_TM1F"/>
    <property type="match status" value="2"/>
</dbReference>
<dbReference type="Gene3D" id="1.20.1560.10">
    <property type="entry name" value="ABC transporter type 1, transmembrane domain"/>
    <property type="match status" value="1"/>
</dbReference>
<feature type="domain" description="ABC transmembrane type-1" evidence="15">
    <location>
        <begin position="61"/>
        <end position="392"/>
    </location>
</feature>
<reference evidence="16" key="1">
    <citation type="submission" date="2016-04" db="EMBL/GenBank/DDBJ databases">
        <title>ATP-Binding Cassette transporters in monogonont rotifer Brachionus koreanus.</title>
        <authorList>
            <person name="Jeong C.-B."/>
            <person name="Kang H.-M."/>
            <person name="Lee J.-S."/>
        </authorList>
    </citation>
    <scope>NUCLEOTIDE SEQUENCE</scope>
</reference>
<dbReference type="GO" id="GO:0016887">
    <property type="term" value="F:ATP hydrolysis activity"/>
    <property type="evidence" value="ECO:0007669"/>
    <property type="project" value="InterPro"/>
</dbReference>
<dbReference type="Gene3D" id="3.40.50.300">
    <property type="entry name" value="P-loop containing nucleotide triphosphate hydrolases"/>
    <property type="match status" value="2"/>
</dbReference>
<name>A0A1J0MMP6_9BILA</name>
<feature type="transmembrane region" description="Helical" evidence="13">
    <location>
        <begin position="58"/>
        <end position="81"/>
    </location>
</feature>
<keyword evidence="8" id="KW-1278">Translocase</keyword>
<dbReference type="PANTHER" id="PTHR43394">
    <property type="entry name" value="ATP-DEPENDENT PERMEASE MDL1, MITOCHONDRIAL"/>
    <property type="match status" value="1"/>
</dbReference>
<dbReference type="InterPro" id="IPR039421">
    <property type="entry name" value="Type_1_exporter"/>
</dbReference>
<evidence type="ECO:0000256" key="12">
    <source>
        <dbReference type="SAM" id="MobiDB-lite"/>
    </source>
</evidence>
<dbReference type="FunFam" id="3.40.50.300:FF:000479">
    <property type="entry name" value="Multidrug resistance protein 1A"/>
    <property type="match status" value="1"/>
</dbReference>
<evidence type="ECO:0000256" key="10">
    <source>
        <dbReference type="ARBA" id="ARBA00023136"/>
    </source>
</evidence>
<comment type="similarity">
    <text evidence="2">Belongs to the ABC transporter superfamily. ABCB family. Multidrug resistance exporter (TC 3.A.1.201) subfamily.</text>
</comment>
<feature type="transmembrane region" description="Helical" evidence="13">
    <location>
        <begin position="897"/>
        <end position="914"/>
    </location>
</feature>
<evidence type="ECO:0000256" key="8">
    <source>
        <dbReference type="ARBA" id="ARBA00022967"/>
    </source>
</evidence>
<dbReference type="GO" id="GO:0005743">
    <property type="term" value="C:mitochondrial inner membrane"/>
    <property type="evidence" value="ECO:0007669"/>
    <property type="project" value="TreeGrafter"/>
</dbReference>
<feature type="transmembrane region" description="Helical" evidence="13">
    <location>
        <begin position="871"/>
        <end position="891"/>
    </location>
</feature>
<feature type="compositionally biased region" description="Basic and acidic residues" evidence="12">
    <location>
        <begin position="677"/>
        <end position="689"/>
    </location>
</feature>
<feature type="domain" description="ABC transporter" evidence="14">
    <location>
        <begin position="1073"/>
        <end position="1312"/>
    </location>
</feature>
<keyword evidence="10 13" id="KW-0472">Membrane</keyword>
<evidence type="ECO:0000256" key="7">
    <source>
        <dbReference type="ARBA" id="ARBA00022840"/>
    </source>
</evidence>